<dbReference type="RefSeq" id="WP_008869032.1">
    <property type="nucleotide sequence ID" value="NZ_ACJN02000001.1"/>
</dbReference>
<sequence>MPDKYQFKQIIEHVRQDERILALYLMGSAATGKMRPDSDVDLALLVKDPKLFSDMDRLHLAGDLAFMTGLMLDIGEISSRNLVYAKEALLTGQRIFVRDKSEADLKACTLLGMYIVFNEERQEVLRAYES</sequence>
<dbReference type="NCBIfam" id="NF047752">
    <property type="entry name" value="MntA_antitoxin"/>
    <property type="match status" value="1"/>
</dbReference>
<dbReference type="Gene3D" id="3.30.460.10">
    <property type="entry name" value="Beta Polymerase, domain 2"/>
    <property type="match status" value="1"/>
</dbReference>
<dbReference type="eggNOG" id="COG1669">
    <property type="taxonomic scope" value="Bacteria"/>
</dbReference>
<dbReference type="InterPro" id="IPR041633">
    <property type="entry name" value="Polbeta"/>
</dbReference>
<evidence type="ECO:0000259" key="1">
    <source>
        <dbReference type="Pfam" id="PF18765"/>
    </source>
</evidence>
<reference evidence="2" key="1">
    <citation type="submission" date="2010-05" db="EMBL/GenBank/DDBJ databases">
        <title>The draft genome of Desulfonatronospira thiodismutans ASO3-1.</title>
        <authorList>
            <consortium name="US DOE Joint Genome Institute (JGI-PGF)"/>
            <person name="Lucas S."/>
            <person name="Copeland A."/>
            <person name="Lapidus A."/>
            <person name="Cheng J.-F."/>
            <person name="Bruce D."/>
            <person name="Goodwin L."/>
            <person name="Pitluck S."/>
            <person name="Chertkov O."/>
            <person name="Brettin T."/>
            <person name="Detter J.C."/>
            <person name="Han C."/>
            <person name="Land M.L."/>
            <person name="Hauser L."/>
            <person name="Kyrpides N."/>
            <person name="Mikhailova N."/>
            <person name="Muyzer G."/>
            <person name="Woyke T."/>
        </authorList>
    </citation>
    <scope>NUCLEOTIDE SEQUENCE [LARGE SCALE GENOMIC DNA]</scope>
    <source>
        <strain evidence="2">ASO3-1</strain>
    </source>
</reference>
<protein>
    <submittedName>
        <fullName evidence="2">DNA polymerase beta domain protein region</fullName>
    </submittedName>
</protein>
<feature type="domain" description="Polymerase beta nucleotidyltransferase" evidence="1">
    <location>
        <begin position="8"/>
        <end position="100"/>
    </location>
</feature>
<dbReference type="Pfam" id="PF18765">
    <property type="entry name" value="Polbeta"/>
    <property type="match status" value="1"/>
</dbReference>
<dbReference type="AlphaFoldDB" id="D6SMJ3"/>
<name>D6SMJ3_9BACT</name>
<dbReference type="CDD" id="cd05403">
    <property type="entry name" value="NT_KNTase_like"/>
    <property type="match status" value="1"/>
</dbReference>
<dbReference type="Proteomes" id="UP000005496">
    <property type="component" value="Unassembled WGS sequence"/>
</dbReference>
<evidence type="ECO:0000313" key="2">
    <source>
        <dbReference type="EMBL" id="EFI35904.1"/>
    </source>
</evidence>
<proteinExistence type="predicted"/>
<dbReference type="OrthoDB" id="5472002at2"/>
<keyword evidence="3" id="KW-1185">Reference proteome</keyword>
<accession>D6SMJ3</accession>
<dbReference type="InterPro" id="IPR043519">
    <property type="entry name" value="NT_sf"/>
</dbReference>
<gene>
    <name evidence="2" type="ORF">Dthio_PD3343</name>
</gene>
<evidence type="ECO:0000313" key="3">
    <source>
        <dbReference type="Proteomes" id="UP000005496"/>
    </source>
</evidence>
<comment type="caution">
    <text evidence="2">The sequence shown here is derived from an EMBL/GenBank/DDBJ whole genome shotgun (WGS) entry which is preliminary data.</text>
</comment>
<organism evidence="2 3">
    <name type="scientific">Desulfonatronospira thiodismutans ASO3-1</name>
    <dbReference type="NCBI Taxonomy" id="555779"/>
    <lineage>
        <taxon>Bacteria</taxon>
        <taxon>Pseudomonadati</taxon>
        <taxon>Thermodesulfobacteriota</taxon>
        <taxon>Desulfovibrionia</taxon>
        <taxon>Desulfovibrionales</taxon>
        <taxon>Desulfonatronovibrionaceae</taxon>
        <taxon>Desulfonatronospira</taxon>
    </lineage>
</organism>
<dbReference type="EMBL" id="ACJN02000001">
    <property type="protein sequence ID" value="EFI35904.1"/>
    <property type="molecule type" value="Genomic_DNA"/>
</dbReference>
<dbReference type="SUPFAM" id="SSF81301">
    <property type="entry name" value="Nucleotidyltransferase"/>
    <property type="match status" value="1"/>
</dbReference>